<dbReference type="SUPFAM" id="SSF54593">
    <property type="entry name" value="Glyoxalase/Bleomycin resistance protein/Dihydroxybiphenyl dioxygenase"/>
    <property type="match status" value="1"/>
</dbReference>
<dbReference type="AlphaFoldDB" id="A0A2N3PWI7"/>
<reference evidence="2" key="1">
    <citation type="submission" date="2017-12" db="EMBL/GenBank/DDBJ databases">
        <title>Draft genome sequence of Telmatospirillum siberiense 26-4b1T, an acidotolerant peatland alphaproteobacterium potentially involved in sulfur cycling.</title>
        <authorList>
            <person name="Hausmann B."/>
            <person name="Pjevac P."/>
            <person name="Schreck K."/>
            <person name="Herbold C.W."/>
            <person name="Daims H."/>
            <person name="Wagner M."/>
            <person name="Pester M."/>
            <person name="Loy A."/>
        </authorList>
    </citation>
    <scope>NUCLEOTIDE SEQUENCE [LARGE SCALE GENOMIC DNA]</scope>
    <source>
        <strain evidence="2">26-4b1</strain>
    </source>
</reference>
<accession>A0A2N3PWI7</accession>
<protein>
    <submittedName>
        <fullName evidence="1">Glyoxalase</fullName>
    </submittedName>
</protein>
<dbReference type="OrthoDB" id="9793039at2"/>
<dbReference type="InterPro" id="IPR029068">
    <property type="entry name" value="Glyas_Bleomycin-R_OHBP_Dase"/>
</dbReference>
<evidence type="ECO:0000313" key="2">
    <source>
        <dbReference type="Proteomes" id="UP000233293"/>
    </source>
</evidence>
<proteinExistence type="predicted"/>
<organism evidence="1 2">
    <name type="scientific">Telmatospirillum siberiense</name>
    <dbReference type="NCBI Taxonomy" id="382514"/>
    <lineage>
        <taxon>Bacteria</taxon>
        <taxon>Pseudomonadati</taxon>
        <taxon>Pseudomonadota</taxon>
        <taxon>Alphaproteobacteria</taxon>
        <taxon>Rhodospirillales</taxon>
        <taxon>Rhodospirillaceae</taxon>
        <taxon>Telmatospirillum</taxon>
    </lineage>
</organism>
<evidence type="ECO:0000313" key="1">
    <source>
        <dbReference type="EMBL" id="PKU24738.1"/>
    </source>
</evidence>
<keyword evidence="2" id="KW-1185">Reference proteome</keyword>
<dbReference type="EMBL" id="PIUM01000009">
    <property type="protein sequence ID" value="PKU24738.1"/>
    <property type="molecule type" value="Genomic_DNA"/>
</dbReference>
<gene>
    <name evidence="1" type="ORF">CWS72_09860</name>
</gene>
<dbReference type="Proteomes" id="UP000233293">
    <property type="component" value="Unassembled WGS sequence"/>
</dbReference>
<name>A0A2N3PWI7_9PROT</name>
<comment type="caution">
    <text evidence="1">The sequence shown here is derived from an EMBL/GenBank/DDBJ whole genome shotgun (WGS) entry which is preliminary data.</text>
</comment>
<sequence length="138" mass="15756">MRILNILVRRYLPLDRFDETVAFHETLIGQKARLRFDYPQHQLKLAQVASILFIGGTEASLAPFIATQATFLVDDIQAFAVHLPAIGAEVLEAPKPVPTGWNMLVRHPDGMRVEYVEHRDKHPADRLPDEVYPERVFT</sequence>
<dbReference type="Gene3D" id="3.10.180.10">
    <property type="entry name" value="2,3-Dihydroxybiphenyl 1,2-Dioxygenase, domain 1"/>
    <property type="match status" value="1"/>
</dbReference>